<evidence type="ECO:0000256" key="1">
    <source>
        <dbReference type="ARBA" id="ARBA00004429"/>
    </source>
</evidence>
<dbReference type="EMBL" id="FMZV01000012">
    <property type="protein sequence ID" value="SDD99614.1"/>
    <property type="molecule type" value="Genomic_DNA"/>
</dbReference>
<sequence length="183" mass="19322">MPVNWKVGGLLLGLVFFVAVLLVKPIGVSTQFVILDGIIGDAVNPEIVTQTGDGFTSTNAYLAKSGGKYAKSVANPLNYSFVFVLAMMLGGFLSVMARGGLDSRERRMPTLWRANFGDSAVKRYAVAFLGGFVVLYGARLAGGCTSGHMMSGMMQTALSGYIFAAGAFAAAIPVSILMFRKEA</sequence>
<protein>
    <submittedName>
        <fullName evidence="10">Uncharacterized protein</fullName>
    </submittedName>
</protein>
<feature type="transmembrane region" description="Helical" evidence="9">
    <location>
        <begin position="79"/>
        <end position="101"/>
    </location>
</feature>
<evidence type="ECO:0000256" key="2">
    <source>
        <dbReference type="ARBA" id="ARBA00022448"/>
    </source>
</evidence>
<keyword evidence="2" id="KW-0813">Transport</keyword>
<dbReference type="AlphaFoldDB" id="A0A1G6ZA33"/>
<keyword evidence="4" id="KW-0997">Cell inner membrane</keyword>
<proteinExistence type="inferred from homology"/>
<comment type="subcellular location">
    <subcellularLocation>
        <location evidence="1">Cell inner membrane</location>
        <topology evidence="1">Multi-pass membrane protein</topology>
    </subcellularLocation>
</comment>
<keyword evidence="11" id="KW-1185">Reference proteome</keyword>
<dbReference type="Proteomes" id="UP000199628">
    <property type="component" value="Unassembled WGS sequence"/>
</dbReference>
<evidence type="ECO:0000256" key="5">
    <source>
        <dbReference type="ARBA" id="ARBA00022692"/>
    </source>
</evidence>
<keyword evidence="6 9" id="KW-1133">Transmembrane helix</keyword>
<evidence type="ECO:0000256" key="3">
    <source>
        <dbReference type="ARBA" id="ARBA00022475"/>
    </source>
</evidence>
<evidence type="ECO:0000256" key="8">
    <source>
        <dbReference type="ARBA" id="ARBA00035655"/>
    </source>
</evidence>
<dbReference type="STRING" id="639004.SAMN04488239_112142"/>
<gene>
    <name evidence="10" type="ORF">SAMN04488239_112142</name>
</gene>
<dbReference type="PANTHER" id="PTHR30574:SF1">
    <property type="entry name" value="SULPHUR TRANSPORT DOMAIN-CONTAINING PROTEIN"/>
    <property type="match status" value="1"/>
</dbReference>
<feature type="transmembrane region" description="Helical" evidence="9">
    <location>
        <begin position="121"/>
        <end position="138"/>
    </location>
</feature>
<feature type="transmembrane region" description="Helical" evidence="9">
    <location>
        <begin position="7"/>
        <end position="27"/>
    </location>
</feature>
<comment type="similarity">
    <text evidence="8">Belongs to the TsuA/YedE (TC 9.B.102) family.</text>
</comment>
<dbReference type="InterPro" id="IPR007272">
    <property type="entry name" value="Sulf_transp_TsuA/YedE"/>
</dbReference>
<evidence type="ECO:0000313" key="11">
    <source>
        <dbReference type="Proteomes" id="UP000199628"/>
    </source>
</evidence>
<dbReference type="Pfam" id="PF04143">
    <property type="entry name" value="Sulf_transp"/>
    <property type="match status" value="1"/>
</dbReference>
<dbReference type="OrthoDB" id="9814020at2"/>
<organism evidence="10 11">
    <name type="scientific">Ruegeria marina</name>
    <dbReference type="NCBI Taxonomy" id="639004"/>
    <lineage>
        <taxon>Bacteria</taxon>
        <taxon>Pseudomonadati</taxon>
        <taxon>Pseudomonadota</taxon>
        <taxon>Alphaproteobacteria</taxon>
        <taxon>Rhodobacterales</taxon>
        <taxon>Roseobacteraceae</taxon>
        <taxon>Ruegeria</taxon>
    </lineage>
</organism>
<dbReference type="GO" id="GO:0005886">
    <property type="term" value="C:plasma membrane"/>
    <property type="evidence" value="ECO:0007669"/>
    <property type="project" value="UniProtKB-SubCell"/>
</dbReference>
<evidence type="ECO:0000256" key="7">
    <source>
        <dbReference type="ARBA" id="ARBA00023136"/>
    </source>
</evidence>
<evidence type="ECO:0000256" key="9">
    <source>
        <dbReference type="SAM" id="Phobius"/>
    </source>
</evidence>
<keyword evidence="7 9" id="KW-0472">Membrane</keyword>
<evidence type="ECO:0000256" key="6">
    <source>
        <dbReference type="ARBA" id="ARBA00022989"/>
    </source>
</evidence>
<evidence type="ECO:0000313" key="10">
    <source>
        <dbReference type="EMBL" id="SDD99614.1"/>
    </source>
</evidence>
<keyword evidence="5 9" id="KW-0812">Transmembrane</keyword>
<accession>A0A1G6ZA33</accession>
<evidence type="ECO:0000256" key="4">
    <source>
        <dbReference type="ARBA" id="ARBA00022519"/>
    </source>
</evidence>
<keyword evidence="3" id="KW-1003">Cell membrane</keyword>
<name>A0A1G6ZA33_9RHOB</name>
<dbReference type="RefSeq" id="WP_093034148.1">
    <property type="nucleotide sequence ID" value="NZ_FMZV01000012.1"/>
</dbReference>
<reference evidence="11" key="1">
    <citation type="submission" date="2016-10" db="EMBL/GenBank/DDBJ databases">
        <authorList>
            <person name="Varghese N."/>
            <person name="Submissions S."/>
        </authorList>
    </citation>
    <scope>NUCLEOTIDE SEQUENCE [LARGE SCALE GENOMIC DNA]</scope>
    <source>
        <strain evidence="11">CGMCC 1.9108</strain>
    </source>
</reference>
<dbReference type="PANTHER" id="PTHR30574">
    <property type="entry name" value="INNER MEMBRANE PROTEIN YEDE"/>
    <property type="match status" value="1"/>
</dbReference>
<feature type="transmembrane region" description="Helical" evidence="9">
    <location>
        <begin position="158"/>
        <end position="179"/>
    </location>
</feature>